<dbReference type="Proteomes" id="UP001345827">
    <property type="component" value="Unassembled WGS sequence"/>
</dbReference>
<comment type="caution">
    <text evidence="3">The sequence shown here is derived from an EMBL/GenBank/DDBJ whole genome shotgun (WGS) entry which is preliminary data.</text>
</comment>
<evidence type="ECO:0000313" key="4">
    <source>
        <dbReference type="Proteomes" id="UP001345827"/>
    </source>
</evidence>
<keyword evidence="2" id="KW-0521">NADP</keyword>
<dbReference type="GO" id="GO:0005737">
    <property type="term" value="C:cytoplasm"/>
    <property type="evidence" value="ECO:0007669"/>
    <property type="project" value="TreeGrafter"/>
</dbReference>
<evidence type="ECO:0000256" key="1">
    <source>
        <dbReference type="ARBA" id="ARBA00006484"/>
    </source>
</evidence>
<proteinExistence type="inferred from homology"/>
<organism evidence="3 4">
    <name type="scientific">Vermiconidia calcicola</name>
    <dbReference type="NCBI Taxonomy" id="1690605"/>
    <lineage>
        <taxon>Eukaryota</taxon>
        <taxon>Fungi</taxon>
        <taxon>Dikarya</taxon>
        <taxon>Ascomycota</taxon>
        <taxon>Pezizomycotina</taxon>
        <taxon>Dothideomycetes</taxon>
        <taxon>Dothideomycetidae</taxon>
        <taxon>Mycosphaerellales</taxon>
        <taxon>Extremaceae</taxon>
        <taxon>Vermiconidia</taxon>
    </lineage>
</organism>
<keyword evidence="4" id="KW-1185">Reference proteome</keyword>
<dbReference type="InterPro" id="IPR036291">
    <property type="entry name" value="NAD(P)-bd_dom_sf"/>
</dbReference>
<dbReference type="PROSITE" id="PS00061">
    <property type="entry name" value="ADH_SHORT"/>
    <property type="match status" value="1"/>
</dbReference>
<dbReference type="Pfam" id="PF00106">
    <property type="entry name" value="adh_short"/>
    <property type="match status" value="1"/>
</dbReference>
<dbReference type="InterPro" id="IPR051468">
    <property type="entry name" value="Fungal_SecMetab_SDRs"/>
</dbReference>
<comment type="similarity">
    <text evidence="1">Belongs to the short-chain dehydrogenases/reductases (SDR) family.</text>
</comment>
<sequence>MSSTIVLITGANQGLGFECVKKLAAEQPDYHILLCSRNADRGRQAAERVVNLARGTTVEPLELDVTNDESIAKAAEYVKGKFGRLDVLFNNAGISDYPGVGFREAMNKVIETNAVSAACVTEAFLPLLKKATNTPRLLFMSSGLGSIDMTLDPKSPFYGYIVKPYNTSKAAMNMLGAMYAVELGKDGIRVNMIDPGFRATNLNGYHEAGGKPEDGALQACRMIVNTDKDGPHGTFSSNEGTVPW</sequence>
<dbReference type="SUPFAM" id="SSF51735">
    <property type="entry name" value="NAD(P)-binding Rossmann-fold domains"/>
    <property type="match status" value="1"/>
</dbReference>
<dbReference type="EMBL" id="JAXLQG010000006">
    <property type="protein sequence ID" value="KAK5538534.1"/>
    <property type="molecule type" value="Genomic_DNA"/>
</dbReference>
<dbReference type="GO" id="GO:0019748">
    <property type="term" value="P:secondary metabolic process"/>
    <property type="evidence" value="ECO:0007669"/>
    <property type="project" value="TreeGrafter"/>
</dbReference>
<protein>
    <submittedName>
        <fullName evidence="3">Uncharacterized protein</fullName>
    </submittedName>
</protein>
<dbReference type="PANTHER" id="PTHR43544">
    <property type="entry name" value="SHORT-CHAIN DEHYDROGENASE/REDUCTASE"/>
    <property type="match status" value="1"/>
</dbReference>
<evidence type="ECO:0000256" key="2">
    <source>
        <dbReference type="ARBA" id="ARBA00022857"/>
    </source>
</evidence>
<gene>
    <name evidence="3" type="ORF">LTR25_004076</name>
</gene>
<reference evidence="3 4" key="1">
    <citation type="submission" date="2023-06" db="EMBL/GenBank/DDBJ databases">
        <title>Black Yeasts Isolated from many extreme environments.</title>
        <authorList>
            <person name="Coleine C."/>
            <person name="Stajich J.E."/>
            <person name="Selbmann L."/>
        </authorList>
    </citation>
    <scope>NUCLEOTIDE SEQUENCE [LARGE SCALE GENOMIC DNA]</scope>
    <source>
        <strain evidence="3 4">CCFEE 5887</strain>
    </source>
</reference>
<evidence type="ECO:0000313" key="3">
    <source>
        <dbReference type="EMBL" id="KAK5538534.1"/>
    </source>
</evidence>
<dbReference type="InterPro" id="IPR002347">
    <property type="entry name" value="SDR_fam"/>
</dbReference>
<dbReference type="Gene3D" id="3.40.50.720">
    <property type="entry name" value="NAD(P)-binding Rossmann-like Domain"/>
    <property type="match status" value="1"/>
</dbReference>
<dbReference type="PRINTS" id="PR00081">
    <property type="entry name" value="GDHRDH"/>
</dbReference>
<name>A0AAV9Q8Q8_9PEZI</name>
<dbReference type="PANTHER" id="PTHR43544:SF32">
    <property type="entry name" value="CHAIN DEHYDROGENASE, PUTATIVE (AFU_ORTHOLOGUE AFUA_5G01530)-RELATED"/>
    <property type="match status" value="1"/>
</dbReference>
<dbReference type="GO" id="GO:0016491">
    <property type="term" value="F:oxidoreductase activity"/>
    <property type="evidence" value="ECO:0007669"/>
    <property type="project" value="TreeGrafter"/>
</dbReference>
<dbReference type="InterPro" id="IPR020904">
    <property type="entry name" value="Sc_DH/Rdtase_CS"/>
</dbReference>
<dbReference type="AlphaFoldDB" id="A0AAV9Q8Q8"/>
<accession>A0AAV9Q8Q8</accession>